<protein>
    <submittedName>
        <fullName evidence="6">TonB-dependent receptor</fullName>
    </submittedName>
</protein>
<dbReference type="Gene3D" id="2.170.130.10">
    <property type="entry name" value="TonB-dependent receptor, plug domain"/>
    <property type="match status" value="1"/>
</dbReference>
<dbReference type="Gene3D" id="2.60.40.1120">
    <property type="entry name" value="Carboxypeptidase-like, regulatory domain"/>
    <property type="match status" value="1"/>
</dbReference>
<feature type="chain" id="PRO_5037897012" evidence="4">
    <location>
        <begin position="23"/>
        <end position="787"/>
    </location>
</feature>
<dbReference type="InterPro" id="IPR012910">
    <property type="entry name" value="Plug_dom"/>
</dbReference>
<keyword evidence="6" id="KW-0675">Receptor</keyword>
<keyword evidence="4" id="KW-0732">Signal</keyword>
<accession>A0A937AB08</accession>
<reference evidence="6" key="1">
    <citation type="submission" date="2021-01" db="EMBL/GenBank/DDBJ databases">
        <title>Marivirga sp. nov., isolated from intertidal surface sediments.</title>
        <authorList>
            <person name="Zhang M."/>
        </authorList>
    </citation>
    <scope>NUCLEOTIDE SEQUENCE</scope>
    <source>
        <strain evidence="6">SM1354</strain>
    </source>
</reference>
<proteinExistence type="predicted"/>
<dbReference type="InterPro" id="IPR037066">
    <property type="entry name" value="Plug_dom_sf"/>
</dbReference>
<name>A0A937AB08_9BACT</name>
<dbReference type="Proteomes" id="UP000642920">
    <property type="component" value="Unassembled WGS sequence"/>
</dbReference>
<evidence type="ECO:0000256" key="3">
    <source>
        <dbReference type="ARBA" id="ARBA00023237"/>
    </source>
</evidence>
<sequence length="787" mass="89469">MQILKYFSIYILFLLTAATSVAQQLSGKVLADDSEIPISEAVIQIKGTKKSAVSNEQGEFSLMLNADKSITLLVSHVAYVNKEVVLKPPFEQDILIRMEREQLVLNQVDVKGNTDDALPQGNLQPLTPLSVNEVATPFNEFSQLINTLPGVVSNNELSSSYAVRGGNFDENLIYVNGMEIYRPFLIRAGQQEGLSFINPDMVNNIKFSAGGWENKYGDKLSSNLIVDYKEPEETQGNINVGLLGASAYVGASLSDGSSLLLGARYKNARYLFNTFDTNGEYLPLFVDAQAFYSKSFNSKTSIDVLISLAQNDYQVVPSTQETDFGNFQQKFRFLVVYDGAESLKYRTAQGGIRLKHLFSERFRSSVIVSAFQTSEFEYNNTEGFYRLCDVDRDINSDTFDQCISQRGAGSNFLYARNILDAGVFQIINRNDWQLSKRHLLSFGIEYKYQTVDDLLDEYEFIDSADFVQINRVVNQENQLYVNFANAYVQHEWEINNRTFLNYGFRVNYGSNTEELLFSPRVSLQKKLHPDKSGQLTFAAGMYRQYPFYRELRDQDGQVNNEVKAQSSLHLVTNYTKNLELWYRPFQLTTAAYYKYYFSLIPYDVDNIRIRYRPELDAVGYATGADIRLSGEFIPDTQSWLSLSVLSAKEDVEGDGQGFIRRPSDQRVTATIFFQDYFINNPSLRVNLKLQVGSGLPFSAPNSLKGRNSFSGEWYRRMDVGFSKEFDLENMNSFKFIESFWLGVDVLNVLGVSNTISYSWIEDFNGQNFAIPNSLSARFLNVKGIVKF</sequence>
<dbReference type="Pfam" id="PF13715">
    <property type="entry name" value="CarbopepD_reg_2"/>
    <property type="match status" value="1"/>
</dbReference>
<dbReference type="SUPFAM" id="SSF56935">
    <property type="entry name" value="Porins"/>
    <property type="match status" value="1"/>
</dbReference>
<dbReference type="Gene3D" id="2.40.170.20">
    <property type="entry name" value="TonB-dependent receptor, beta-barrel domain"/>
    <property type="match status" value="1"/>
</dbReference>
<dbReference type="InterPro" id="IPR008969">
    <property type="entry name" value="CarboxyPept-like_regulatory"/>
</dbReference>
<gene>
    <name evidence="6" type="ORF">JKP34_10055</name>
</gene>
<dbReference type="Pfam" id="PF07715">
    <property type="entry name" value="Plug"/>
    <property type="match status" value="1"/>
</dbReference>
<dbReference type="AlphaFoldDB" id="A0A937AB08"/>
<keyword evidence="3" id="KW-0998">Cell outer membrane</keyword>
<comment type="subcellular location">
    <subcellularLocation>
        <location evidence="1">Cell outer membrane</location>
    </subcellularLocation>
</comment>
<dbReference type="GO" id="GO:0009279">
    <property type="term" value="C:cell outer membrane"/>
    <property type="evidence" value="ECO:0007669"/>
    <property type="project" value="UniProtKB-SubCell"/>
</dbReference>
<dbReference type="InterPro" id="IPR036942">
    <property type="entry name" value="Beta-barrel_TonB_sf"/>
</dbReference>
<evidence type="ECO:0000313" key="7">
    <source>
        <dbReference type="Proteomes" id="UP000642920"/>
    </source>
</evidence>
<dbReference type="SUPFAM" id="SSF49464">
    <property type="entry name" value="Carboxypeptidase regulatory domain-like"/>
    <property type="match status" value="1"/>
</dbReference>
<evidence type="ECO:0000256" key="1">
    <source>
        <dbReference type="ARBA" id="ARBA00004442"/>
    </source>
</evidence>
<evidence type="ECO:0000256" key="4">
    <source>
        <dbReference type="SAM" id="SignalP"/>
    </source>
</evidence>
<evidence type="ECO:0000256" key="2">
    <source>
        <dbReference type="ARBA" id="ARBA00023136"/>
    </source>
</evidence>
<feature type="signal peptide" evidence="4">
    <location>
        <begin position="1"/>
        <end position="22"/>
    </location>
</feature>
<keyword evidence="2" id="KW-0472">Membrane</keyword>
<comment type="caution">
    <text evidence="6">The sequence shown here is derived from an EMBL/GenBank/DDBJ whole genome shotgun (WGS) entry which is preliminary data.</text>
</comment>
<evidence type="ECO:0000313" key="6">
    <source>
        <dbReference type="EMBL" id="MBL0765596.1"/>
    </source>
</evidence>
<dbReference type="EMBL" id="JAERQG010000002">
    <property type="protein sequence ID" value="MBL0765596.1"/>
    <property type="molecule type" value="Genomic_DNA"/>
</dbReference>
<feature type="domain" description="TonB-dependent receptor plug" evidence="5">
    <location>
        <begin position="136"/>
        <end position="217"/>
    </location>
</feature>
<organism evidence="6 7">
    <name type="scientific">Marivirga atlantica</name>
    <dbReference type="NCBI Taxonomy" id="1548457"/>
    <lineage>
        <taxon>Bacteria</taxon>
        <taxon>Pseudomonadati</taxon>
        <taxon>Bacteroidota</taxon>
        <taxon>Cytophagia</taxon>
        <taxon>Cytophagales</taxon>
        <taxon>Marivirgaceae</taxon>
        <taxon>Marivirga</taxon>
    </lineage>
</organism>
<keyword evidence="7" id="KW-1185">Reference proteome</keyword>
<evidence type="ECO:0000259" key="5">
    <source>
        <dbReference type="Pfam" id="PF07715"/>
    </source>
</evidence>